<dbReference type="GO" id="GO:0090313">
    <property type="term" value="P:regulation of protein targeting to membrane"/>
    <property type="evidence" value="ECO:0007669"/>
    <property type="project" value="TreeGrafter"/>
</dbReference>
<dbReference type="PANTHER" id="PTHR30441:SF4">
    <property type="entry name" value="PROTEIN ASMA"/>
    <property type="match status" value="1"/>
</dbReference>
<organism evidence="3 4">
    <name type="scientific">Jejubacter calystegiae</name>
    <dbReference type="NCBI Taxonomy" id="2579935"/>
    <lineage>
        <taxon>Bacteria</taxon>
        <taxon>Pseudomonadati</taxon>
        <taxon>Pseudomonadota</taxon>
        <taxon>Gammaproteobacteria</taxon>
        <taxon>Enterobacterales</taxon>
        <taxon>Enterobacteriaceae</taxon>
        <taxon>Jejubacter</taxon>
    </lineage>
</organism>
<sequence length="614" mass="68078">MRRFLTTLMILLVVLVSGLTALVVMVDPNDFRSYMVKQVEQRSGYQLKLNGPLRWHVWPQLSILSGRMSLTAPGASQPLVSADNMRLDVDLLPLISHRLQVSQVMLKGAVIQLTPQSEERRPADAPVAPGSTRAPGDETRGWSFDIGRLEVADSLLVFQHGDDEQVAVRGINLQMEQDEHHRGQLSFSGRINRDQRDLTLSMDASLDASDYPENLSANFTRLEYQLQGADLPQQGISGQGSFKALWREPEKRLSLNDFSMTANDSTLRGALSVVLSEQPVWKLDLASDNLNLDALMVRASADGTPVTNQQGQSRVRPRPVIASSGDEPQYSLLHAFSGEIDLKLAGLRWRGLNFSDVASHMVNNGGVLNIDKLEGRLGNGKISLPGSVDVRSDEALVNFRPQVENIEMAPLLTAFDYPLAVSGQLSMSGEFSGSQLDAEAFRHNWQGKASIDMRNARLQGMNFQQLVQQAVTRENNDVSAQQEYETATVMNQFHSSASLDKGILTLEKMAGSSQVLALEGSGTLDLAKELCDALFNVRVIDGWGGDSALVETLKQTPIPLRIYGPWSQLNYNLQVDRGLRNHLRDEAKQRLKEWAERNKESRKGQDLQKLLKDM</sequence>
<dbReference type="EMBL" id="CP040428">
    <property type="protein sequence ID" value="QCT22058.1"/>
    <property type="molecule type" value="Genomic_DNA"/>
</dbReference>
<accession>A0A4P8YPW4</accession>
<dbReference type="InterPro" id="IPR052894">
    <property type="entry name" value="AsmA-related"/>
</dbReference>
<gene>
    <name evidence="3" type="primary">asmA</name>
    <name evidence="3" type="ORF">FEM41_21620</name>
</gene>
<feature type="region of interest" description="Disordered" evidence="1">
    <location>
        <begin position="116"/>
        <end position="139"/>
    </location>
</feature>
<evidence type="ECO:0000256" key="1">
    <source>
        <dbReference type="SAM" id="MobiDB-lite"/>
    </source>
</evidence>
<reference evidence="3 4" key="1">
    <citation type="submission" date="2019-05" db="EMBL/GenBank/DDBJ databases">
        <title>Complete genome sequence of Izhakiella calystegiae KSNA2, an endophyte isolated from beach morning glory (Calystegia soldanella).</title>
        <authorList>
            <person name="Jiang L."/>
            <person name="Jeong J.C."/>
            <person name="Kim C.Y."/>
            <person name="Kim D.H."/>
            <person name="Kim S.W."/>
            <person name="Lee j."/>
        </authorList>
    </citation>
    <scope>NUCLEOTIDE SEQUENCE [LARGE SCALE GENOMIC DNA]</scope>
    <source>
        <strain evidence="3 4">KSNA2</strain>
    </source>
</reference>
<dbReference type="AlphaFoldDB" id="A0A4P8YPW4"/>
<evidence type="ECO:0000313" key="3">
    <source>
        <dbReference type="EMBL" id="QCT22058.1"/>
    </source>
</evidence>
<protein>
    <submittedName>
        <fullName evidence="3">Outer membrane assembly protein AsmA</fullName>
    </submittedName>
</protein>
<name>A0A4P8YPW4_9ENTR</name>
<dbReference type="KEGG" id="izh:FEM41_21620"/>
<proteinExistence type="predicted"/>
<dbReference type="RefSeq" id="WP_138098318.1">
    <property type="nucleotide sequence ID" value="NZ_CP040428.1"/>
</dbReference>
<dbReference type="GO" id="GO:0005886">
    <property type="term" value="C:plasma membrane"/>
    <property type="evidence" value="ECO:0007669"/>
    <property type="project" value="TreeGrafter"/>
</dbReference>
<dbReference type="PANTHER" id="PTHR30441">
    <property type="entry name" value="DUF748 DOMAIN-CONTAINING PROTEIN"/>
    <property type="match status" value="1"/>
</dbReference>
<keyword evidence="4" id="KW-1185">Reference proteome</keyword>
<feature type="domain" description="AsmA" evidence="2">
    <location>
        <begin position="221"/>
        <end position="508"/>
    </location>
</feature>
<feature type="domain" description="AsmA" evidence="2">
    <location>
        <begin position="5"/>
        <end position="195"/>
    </location>
</feature>
<dbReference type="InterPro" id="IPR007844">
    <property type="entry name" value="AsmA"/>
</dbReference>
<evidence type="ECO:0000259" key="2">
    <source>
        <dbReference type="Pfam" id="PF05170"/>
    </source>
</evidence>
<dbReference type="Proteomes" id="UP000302163">
    <property type="component" value="Chromosome"/>
</dbReference>
<dbReference type="OrthoDB" id="9766390at2"/>
<evidence type="ECO:0000313" key="4">
    <source>
        <dbReference type="Proteomes" id="UP000302163"/>
    </source>
</evidence>
<feature type="region of interest" description="Disordered" evidence="1">
    <location>
        <begin position="594"/>
        <end position="614"/>
    </location>
</feature>
<dbReference type="NCBIfam" id="NF008091">
    <property type="entry name" value="PRK10833.1"/>
    <property type="match status" value="1"/>
</dbReference>
<dbReference type="Pfam" id="PF05170">
    <property type="entry name" value="AsmA"/>
    <property type="match status" value="2"/>
</dbReference>